<evidence type="ECO:0000259" key="8">
    <source>
        <dbReference type="Pfam" id="PF17042"/>
    </source>
</evidence>
<dbReference type="Pfam" id="PF17042">
    <property type="entry name" value="NBD_C"/>
    <property type="match status" value="1"/>
</dbReference>
<evidence type="ECO:0000256" key="6">
    <source>
        <dbReference type="ARBA" id="ARBA00023277"/>
    </source>
</evidence>
<dbReference type="InterPro" id="IPR010737">
    <property type="entry name" value="4-carb_acid_sugar_kinase_N"/>
</dbReference>
<feature type="domain" description="Four-carbon acid sugar kinase N-terminal" evidence="7">
    <location>
        <begin position="7"/>
        <end position="237"/>
    </location>
</feature>
<dbReference type="Proteomes" id="UP000248857">
    <property type="component" value="Unassembled WGS sequence"/>
</dbReference>
<sequence length="429" mass="47707">MAKYPKIIVFDDDPTGSQTVHSCLLLLQWDVETLRVGLRDPSPLLFILTNTRANPPTVAAQITQEVCRNLKAAVTAEAIQDYLVVSRSDSTLRGHYPLETDIIAQELGPFDAHFLVPAFLEGGRITQESIHYVLTRGKRIPVEQTEFAQDPVFGFQHSYLPDYVAEKTQGRITASQVERFLEPVELKRLLQLKDNQCVVVDAQVQTDLDQFAVQVLQATQQGKRFLFRSAASLLTALAQLPPQPVPAEQIGQYRRSVNPGIFIVGSHVQKTTQQLSHLLKQPETIGIEIDVARLSMDLSSEVMKQVRMAYEQGKTLVVFTSRQALSFADAETQLQFGQTVSSFLTTIVHNLPEVGYLVSKGGITSNAILTEGLQLKQVRLLGQVLPGCCLVRTAAEHPTFPELPVVLCPGNVGEIDTLTEIYERFRAYR</sequence>
<reference evidence="9 10" key="1">
    <citation type="journal article" date="2018" name="Sci. Rep.">
        <title>A novel species of the marine cyanobacterium Acaryochloris with a unique pigment content and lifestyle.</title>
        <authorList>
            <person name="Partensky F."/>
            <person name="Six C."/>
            <person name="Ratin M."/>
            <person name="Garczarek L."/>
            <person name="Vaulot D."/>
            <person name="Probert I."/>
            <person name="Calteau A."/>
            <person name="Gourvil P."/>
            <person name="Marie D."/>
            <person name="Grebert T."/>
            <person name="Bouchier C."/>
            <person name="Le Panse S."/>
            <person name="Gachenot M."/>
            <person name="Rodriguez F."/>
            <person name="Garrido J.L."/>
        </authorList>
    </citation>
    <scope>NUCLEOTIDE SEQUENCE [LARGE SCALE GENOMIC DNA]</scope>
    <source>
        <strain evidence="9 10">RCC1774</strain>
    </source>
</reference>
<dbReference type="Pfam" id="PF07005">
    <property type="entry name" value="SBD_N"/>
    <property type="match status" value="1"/>
</dbReference>
<evidence type="ECO:0000256" key="5">
    <source>
        <dbReference type="ARBA" id="ARBA00022840"/>
    </source>
</evidence>
<comment type="caution">
    <text evidence="9">The sequence shown here is derived from an EMBL/GenBank/DDBJ whole genome shotgun (WGS) entry which is preliminary data.</text>
</comment>
<evidence type="ECO:0000256" key="2">
    <source>
        <dbReference type="ARBA" id="ARBA00022679"/>
    </source>
</evidence>
<dbReference type="InterPro" id="IPR031475">
    <property type="entry name" value="NBD_C"/>
</dbReference>
<dbReference type="RefSeq" id="WP_110987946.1">
    <property type="nucleotide sequence ID" value="NZ_CAWNWM010000016.1"/>
</dbReference>
<keyword evidence="10" id="KW-1185">Reference proteome</keyword>
<proteinExistence type="inferred from homology"/>
<dbReference type="GO" id="GO:0016301">
    <property type="term" value="F:kinase activity"/>
    <property type="evidence" value="ECO:0007669"/>
    <property type="project" value="UniProtKB-KW"/>
</dbReference>
<dbReference type="AlphaFoldDB" id="A0A2W1JCH3"/>
<evidence type="ECO:0000256" key="3">
    <source>
        <dbReference type="ARBA" id="ARBA00022741"/>
    </source>
</evidence>
<dbReference type="InterPro" id="IPR037051">
    <property type="entry name" value="4-carb_acid_sugar_kinase_N_sf"/>
</dbReference>
<dbReference type="Gene3D" id="3.40.50.10840">
    <property type="entry name" value="Putative sugar-binding, N-terminal domain"/>
    <property type="match status" value="1"/>
</dbReference>
<name>A0A2W1JCH3_9CYAN</name>
<keyword evidence="2" id="KW-0808">Transferase</keyword>
<protein>
    <recommendedName>
        <fullName evidence="11">Hrp-dependent type III effector protein</fullName>
    </recommendedName>
</protein>
<comment type="similarity">
    <text evidence="1">Belongs to the four-carbon acid sugar kinase family.</text>
</comment>
<evidence type="ECO:0000256" key="1">
    <source>
        <dbReference type="ARBA" id="ARBA00005715"/>
    </source>
</evidence>
<accession>A0A2W1JCH3</accession>
<keyword evidence="5" id="KW-0067">ATP-binding</keyword>
<dbReference type="EMBL" id="PQWO01000016">
    <property type="protein sequence ID" value="PZD71526.1"/>
    <property type="molecule type" value="Genomic_DNA"/>
</dbReference>
<evidence type="ECO:0000256" key="4">
    <source>
        <dbReference type="ARBA" id="ARBA00022777"/>
    </source>
</evidence>
<dbReference type="OrthoDB" id="153193at2"/>
<feature type="domain" description="Four-carbon acid sugar kinase nucleotide binding" evidence="8">
    <location>
        <begin position="262"/>
        <end position="418"/>
    </location>
</feature>
<evidence type="ECO:0008006" key="11">
    <source>
        <dbReference type="Google" id="ProtNLM"/>
    </source>
</evidence>
<dbReference type="SUPFAM" id="SSF142764">
    <property type="entry name" value="YgbK-like"/>
    <property type="match status" value="1"/>
</dbReference>
<keyword evidence="4" id="KW-0418">Kinase</keyword>
<dbReference type="InterPro" id="IPR042213">
    <property type="entry name" value="NBD_C_sf"/>
</dbReference>
<evidence type="ECO:0000313" key="9">
    <source>
        <dbReference type="EMBL" id="PZD71526.1"/>
    </source>
</evidence>
<organism evidence="9 10">
    <name type="scientific">Acaryochloris thomasi RCC1774</name>
    <dbReference type="NCBI Taxonomy" id="1764569"/>
    <lineage>
        <taxon>Bacteria</taxon>
        <taxon>Bacillati</taxon>
        <taxon>Cyanobacteriota</taxon>
        <taxon>Cyanophyceae</taxon>
        <taxon>Acaryochloridales</taxon>
        <taxon>Acaryochloridaceae</taxon>
        <taxon>Acaryochloris</taxon>
        <taxon>Acaryochloris thomasi</taxon>
    </lineage>
</organism>
<dbReference type="GO" id="GO:0005524">
    <property type="term" value="F:ATP binding"/>
    <property type="evidence" value="ECO:0007669"/>
    <property type="project" value="UniProtKB-KW"/>
</dbReference>
<evidence type="ECO:0000313" key="10">
    <source>
        <dbReference type="Proteomes" id="UP000248857"/>
    </source>
</evidence>
<gene>
    <name evidence="9" type="ORF">C1752_06146</name>
</gene>
<keyword evidence="3" id="KW-0547">Nucleotide-binding</keyword>
<keyword evidence="6" id="KW-0119">Carbohydrate metabolism</keyword>
<evidence type="ECO:0000259" key="7">
    <source>
        <dbReference type="Pfam" id="PF07005"/>
    </source>
</evidence>
<dbReference type="Gene3D" id="3.40.980.20">
    <property type="entry name" value="Four-carbon acid sugar kinase, nucleotide binding domain"/>
    <property type="match status" value="1"/>
</dbReference>